<dbReference type="PATRIC" id="fig|1429439.4.peg.8595"/>
<proteinExistence type="predicted"/>
<dbReference type="Proteomes" id="UP000019140">
    <property type="component" value="Unassembled WGS sequence"/>
</dbReference>
<comment type="caution">
    <text evidence="1">The sequence shown here is derived from an EMBL/GenBank/DDBJ whole genome shotgun (WGS) entry which is preliminary data.</text>
</comment>
<reference evidence="1 2" key="1">
    <citation type="journal article" date="2014" name="Nature">
        <title>An environmental bacterial taxon with a large and distinct metabolic repertoire.</title>
        <authorList>
            <person name="Wilson M.C."/>
            <person name="Mori T."/>
            <person name="Ruckert C."/>
            <person name="Uria A.R."/>
            <person name="Helf M.J."/>
            <person name="Takada K."/>
            <person name="Gernert C."/>
            <person name="Steffens U.A."/>
            <person name="Heycke N."/>
            <person name="Schmitt S."/>
            <person name="Rinke C."/>
            <person name="Helfrich E.J."/>
            <person name="Brachmann A.O."/>
            <person name="Gurgui C."/>
            <person name="Wakimoto T."/>
            <person name="Kracht M."/>
            <person name="Crusemann M."/>
            <person name="Hentschel U."/>
            <person name="Abe I."/>
            <person name="Matsunaga S."/>
            <person name="Kalinowski J."/>
            <person name="Takeyama H."/>
            <person name="Piel J."/>
        </authorList>
    </citation>
    <scope>NUCLEOTIDE SEQUENCE [LARGE SCALE GENOMIC DNA]</scope>
    <source>
        <strain evidence="2">TSY2</strain>
    </source>
</reference>
<dbReference type="EMBL" id="AZHX01002908">
    <property type="protein sequence ID" value="ETW92435.1"/>
    <property type="molecule type" value="Genomic_DNA"/>
</dbReference>
<dbReference type="Pfam" id="PF14026">
    <property type="entry name" value="SCO4226-like"/>
    <property type="match status" value="1"/>
</dbReference>
<protein>
    <submittedName>
        <fullName evidence="1">Membrane protein</fullName>
    </submittedName>
</protein>
<keyword evidence="2" id="KW-1185">Reference proteome</keyword>
<dbReference type="InterPro" id="IPR025336">
    <property type="entry name" value="SCO4226-like"/>
</dbReference>
<evidence type="ECO:0000313" key="1">
    <source>
        <dbReference type="EMBL" id="ETW92435.1"/>
    </source>
</evidence>
<sequence>MPRYVIERDIPEIGSAARDELRAAAQKSNGILAAMKAESKNIQWEHSYVAGNKTFCIYIADSEALVHEHAERSGFPATVVTPVRKMIDPVTAEDS</sequence>
<dbReference type="AlphaFoldDB" id="W4L436"/>
<name>W4L436_9BACT</name>
<evidence type="ECO:0000313" key="2">
    <source>
        <dbReference type="Proteomes" id="UP000019140"/>
    </source>
</evidence>
<dbReference type="HOGENOM" id="CLU_163976_0_0_7"/>
<accession>W4L436</accession>
<gene>
    <name evidence="1" type="ORF">ETSY2_53430</name>
</gene>
<organism evidence="1 2">
    <name type="scientific">Candidatus Entotheonella gemina</name>
    <dbReference type="NCBI Taxonomy" id="1429439"/>
    <lineage>
        <taxon>Bacteria</taxon>
        <taxon>Pseudomonadati</taxon>
        <taxon>Nitrospinota/Tectimicrobiota group</taxon>
        <taxon>Candidatus Tectimicrobiota</taxon>
        <taxon>Candidatus Entotheonellia</taxon>
        <taxon>Candidatus Entotheonellales</taxon>
        <taxon>Candidatus Entotheonellaceae</taxon>
        <taxon>Candidatus Entotheonella</taxon>
    </lineage>
</organism>